<dbReference type="Proteomes" id="UP001597145">
    <property type="component" value="Unassembled WGS sequence"/>
</dbReference>
<comment type="caution">
    <text evidence="1">The sequence shown here is derived from an EMBL/GenBank/DDBJ whole genome shotgun (WGS) entry which is preliminary data.</text>
</comment>
<keyword evidence="2" id="KW-1185">Reference proteome</keyword>
<dbReference type="Pfam" id="PF08889">
    <property type="entry name" value="WbqC"/>
    <property type="match status" value="1"/>
</dbReference>
<name>A0ABW4FVZ9_9PSEU</name>
<sequence>MIVAAHQPNFAPWLGFFDKMRHADVLVLLDTVQFVKRGYQNRTRIKGPGGPQWLTVPVVTKGRYDQATHDVEIDESAEWRRVHLRTLQSVLAKAPHRDEVFELMESVYAQPGVHRLVDVAMAIIGEVVKRMEIPTRLVPASELGCEGSGSRLMLNLTRAVGGDVYLSGTTGREYLEPAMFAEAGVGLRYHAFEVFEYPQQHGAFAPGLSCIDYIGNAGFAPWADGGS</sequence>
<dbReference type="EMBL" id="JBHUCP010000028">
    <property type="protein sequence ID" value="MFD1534121.1"/>
    <property type="molecule type" value="Genomic_DNA"/>
</dbReference>
<accession>A0ABW4FVZ9</accession>
<dbReference type="RefSeq" id="WP_343974167.1">
    <property type="nucleotide sequence ID" value="NZ_BAAAJG010000005.1"/>
</dbReference>
<reference evidence="2" key="1">
    <citation type="journal article" date="2019" name="Int. J. Syst. Evol. Microbiol.">
        <title>The Global Catalogue of Microorganisms (GCM) 10K type strain sequencing project: providing services to taxonomists for standard genome sequencing and annotation.</title>
        <authorList>
            <consortium name="The Broad Institute Genomics Platform"/>
            <consortium name="The Broad Institute Genome Sequencing Center for Infectious Disease"/>
            <person name="Wu L."/>
            <person name="Ma J."/>
        </authorList>
    </citation>
    <scope>NUCLEOTIDE SEQUENCE [LARGE SCALE GENOMIC DNA]</scope>
    <source>
        <strain evidence="2">JCM 12165</strain>
    </source>
</reference>
<evidence type="ECO:0000313" key="2">
    <source>
        <dbReference type="Proteomes" id="UP001597145"/>
    </source>
</evidence>
<dbReference type="InterPro" id="IPR014985">
    <property type="entry name" value="WbqC"/>
</dbReference>
<protein>
    <submittedName>
        <fullName evidence="1">WbqC family protein</fullName>
    </submittedName>
</protein>
<evidence type="ECO:0000313" key="1">
    <source>
        <dbReference type="EMBL" id="MFD1534121.1"/>
    </source>
</evidence>
<proteinExistence type="predicted"/>
<organism evidence="1 2">
    <name type="scientific">Pseudonocardia aurantiaca</name>
    <dbReference type="NCBI Taxonomy" id="75290"/>
    <lineage>
        <taxon>Bacteria</taxon>
        <taxon>Bacillati</taxon>
        <taxon>Actinomycetota</taxon>
        <taxon>Actinomycetes</taxon>
        <taxon>Pseudonocardiales</taxon>
        <taxon>Pseudonocardiaceae</taxon>
        <taxon>Pseudonocardia</taxon>
    </lineage>
</organism>
<gene>
    <name evidence="1" type="ORF">ACFSCY_32355</name>
</gene>